<dbReference type="Pfam" id="PF00735">
    <property type="entry name" value="Septin"/>
    <property type="match status" value="2"/>
</dbReference>
<feature type="domain" description="Septin-type G" evidence="5">
    <location>
        <begin position="160"/>
        <end position="470"/>
    </location>
</feature>
<evidence type="ECO:0000256" key="4">
    <source>
        <dbReference type="SAM" id="Phobius"/>
    </source>
</evidence>
<dbReference type="CDD" id="cd13214">
    <property type="entry name" value="PH-GRAM_WBP2"/>
    <property type="match status" value="1"/>
</dbReference>
<dbReference type="InterPro" id="IPR004182">
    <property type="entry name" value="GRAM"/>
</dbReference>
<protein>
    <submittedName>
        <fullName evidence="6">Neuronal-specific septin-3-like isoform x2</fullName>
    </submittedName>
</protein>
<comment type="similarity">
    <text evidence="3">Belongs to the TRAFAC class TrmE-Era-EngA-EngB-Septin-like GTPase superfamily. Septin GTPase family.</text>
</comment>
<reference evidence="7" key="2">
    <citation type="submission" date="2017-12" db="EMBL/GenBank/DDBJ databases">
        <title>Genome sequence of the Bar-tailed Godwit (Limosa lapponica baueri).</title>
        <authorList>
            <person name="Lima N.C.B."/>
            <person name="Parody-Merino A.M."/>
            <person name="Battley P.F."/>
            <person name="Fidler A.E."/>
            <person name="Prosdocimi F."/>
        </authorList>
    </citation>
    <scope>NUCLEOTIDE SEQUENCE [LARGE SCALE GENOMIC DNA]</scope>
</reference>
<keyword evidence="4" id="KW-1133">Transmembrane helix</keyword>
<proteinExistence type="inferred from homology"/>
<dbReference type="InterPro" id="IPR030379">
    <property type="entry name" value="G_SEPTIN_dom"/>
</dbReference>
<dbReference type="PANTHER" id="PTHR18884">
    <property type="entry name" value="SEPTIN"/>
    <property type="match status" value="1"/>
</dbReference>
<sequence>MPHFLDWFVPVYLMISILILVGFGACIYYFEPGLQEAHKWRTQRPIMERDLRKTLMIRDNLAFGVPEEAEKLHHRALLSPCTPYGSLWVGMVVPPPSPCPGHLNAGPVESKNEAAMSELVPEPRQKPVVPMKPMGINANLLGYIGIDTIIEQMRKKTMKTGFDFNIMVVGQSGLGKSTLVNTLFKSQVSRKSSGWNREEKIPKTVEIKAIGHVIEEGGVKMKLTVIDTPGFGDQINNENCWEPIEKYINEQYEKFLKEEVNIARKKRIPDTRVHCCLYFISPTGHSYVHTVPHPSSSLCARYTPCTAPSQRWTQGSCLQGWLLLRPLDLEFMKHLSKVVNIIPVIAKADTMTLEEKTEFKQRVRKELEVNGIEFYPQKEFDEDLEDKTENDKIRQESMPFAVVGSDKEYQVNGKRVLGRKTPWGIIEVENLTHCEFALLRDFVIRTHLQDLKEVTHNIHYETYRAKRLNDNGGLPPMTVETEENHESDRSILDLKPFFKVLLRHRLVLCRMRSPPVTALDGHAGADQFSSLITPSGGGCMLFACCENNRAYIRTESFGIIFRVSGVLPLFLCDGWVCVRAVPEFLSPICLISSLSVLKQCKDVELSFSDVMGKPEVFKGTKKGMLYLTPYRMIFVSKGKDPMLSFMMPFYLVKGCSIEQPVFSANYIKGQIQAEAGGGWEGQGTFKLTFNSGGAIEFGQLMFKAASTSSGVPLQNPGYGYTPVPGGYAPTPPAPGGYSPAPGGYAAPPPPNGPYPYAPPPMSAYGPAPQPMGYPYAQTPAPSAPPAWVTPGMPGSSKAMEAASSAYYNPANPHNVYMPMDQPPPYAPPEDKKNN</sequence>
<dbReference type="Proteomes" id="UP000233556">
    <property type="component" value="Unassembled WGS sequence"/>
</dbReference>
<dbReference type="InterPro" id="IPR027417">
    <property type="entry name" value="P-loop_NTPase"/>
</dbReference>
<dbReference type="CDD" id="cd01850">
    <property type="entry name" value="CDC_Septin"/>
    <property type="match status" value="1"/>
</dbReference>
<reference evidence="7" key="1">
    <citation type="submission" date="2017-11" db="EMBL/GenBank/DDBJ databases">
        <authorList>
            <person name="Lima N.C."/>
            <person name="Parody-Merino A.M."/>
            <person name="Battley P.F."/>
            <person name="Fidler A.E."/>
            <person name="Prosdocimi F."/>
        </authorList>
    </citation>
    <scope>NUCLEOTIDE SEQUENCE [LARGE SCALE GENOMIC DNA]</scope>
</reference>
<keyword evidence="2 3" id="KW-0342">GTP-binding</keyword>
<evidence type="ECO:0000313" key="7">
    <source>
        <dbReference type="Proteomes" id="UP000233556"/>
    </source>
</evidence>
<accession>A0A2I0USF3</accession>
<dbReference type="InterPro" id="IPR016491">
    <property type="entry name" value="Septin"/>
</dbReference>
<evidence type="ECO:0000259" key="5">
    <source>
        <dbReference type="PROSITE" id="PS51719"/>
    </source>
</evidence>
<evidence type="ECO:0000256" key="1">
    <source>
        <dbReference type="ARBA" id="ARBA00022741"/>
    </source>
</evidence>
<dbReference type="PROSITE" id="PS51719">
    <property type="entry name" value="G_SEPTIN"/>
    <property type="match status" value="1"/>
</dbReference>
<gene>
    <name evidence="6" type="ORF">llap_622</name>
</gene>
<name>A0A2I0USF3_LIMLA</name>
<dbReference type="AlphaFoldDB" id="A0A2I0USF3"/>
<dbReference type="GO" id="GO:0005525">
    <property type="term" value="F:GTP binding"/>
    <property type="evidence" value="ECO:0007669"/>
    <property type="project" value="UniProtKB-KW"/>
</dbReference>
<evidence type="ECO:0000256" key="2">
    <source>
        <dbReference type="ARBA" id="ARBA00023134"/>
    </source>
</evidence>
<evidence type="ECO:0000256" key="3">
    <source>
        <dbReference type="RuleBase" id="RU004560"/>
    </source>
</evidence>
<keyword evidence="1 3" id="KW-0547">Nucleotide-binding</keyword>
<dbReference type="SUPFAM" id="SSF50729">
    <property type="entry name" value="PH domain-like"/>
    <property type="match status" value="1"/>
</dbReference>
<dbReference type="FunFam" id="3.40.50.300:FF:002706">
    <property type="entry name" value="SEPT3 isoform 5"/>
    <property type="match status" value="1"/>
</dbReference>
<dbReference type="Gene3D" id="3.40.50.300">
    <property type="entry name" value="P-loop containing nucleotide triphosphate hydrolases"/>
    <property type="match status" value="1"/>
</dbReference>
<dbReference type="EMBL" id="KZ505643">
    <property type="protein sequence ID" value="PKU48969.1"/>
    <property type="molecule type" value="Genomic_DNA"/>
</dbReference>
<keyword evidence="7" id="KW-1185">Reference proteome</keyword>
<dbReference type="OrthoDB" id="416553at2759"/>
<dbReference type="Pfam" id="PF02893">
    <property type="entry name" value="GRAM"/>
    <property type="match status" value="1"/>
</dbReference>
<evidence type="ECO:0000313" key="6">
    <source>
        <dbReference type="EMBL" id="PKU48969.1"/>
    </source>
</evidence>
<dbReference type="SUPFAM" id="SSF52540">
    <property type="entry name" value="P-loop containing nucleoside triphosphate hydrolases"/>
    <property type="match status" value="1"/>
</dbReference>
<organism evidence="6 7">
    <name type="scientific">Limosa lapponica baueri</name>
    <dbReference type="NCBI Taxonomy" id="1758121"/>
    <lineage>
        <taxon>Eukaryota</taxon>
        <taxon>Metazoa</taxon>
        <taxon>Chordata</taxon>
        <taxon>Craniata</taxon>
        <taxon>Vertebrata</taxon>
        <taxon>Euteleostomi</taxon>
        <taxon>Archelosauria</taxon>
        <taxon>Archosauria</taxon>
        <taxon>Dinosauria</taxon>
        <taxon>Saurischia</taxon>
        <taxon>Theropoda</taxon>
        <taxon>Coelurosauria</taxon>
        <taxon>Aves</taxon>
        <taxon>Neognathae</taxon>
        <taxon>Neoaves</taxon>
        <taxon>Charadriiformes</taxon>
        <taxon>Scolopacidae</taxon>
        <taxon>Limosa</taxon>
    </lineage>
</organism>
<keyword evidence="4" id="KW-0812">Transmembrane</keyword>
<keyword evidence="4" id="KW-0472">Membrane</keyword>
<feature type="transmembrane region" description="Helical" evidence="4">
    <location>
        <begin position="7"/>
        <end position="30"/>
    </location>
</feature>